<keyword evidence="3" id="KW-1185">Reference proteome</keyword>
<dbReference type="PANTHER" id="PTHR33121">
    <property type="entry name" value="CYCLIC DI-GMP PHOSPHODIESTERASE PDEF"/>
    <property type="match status" value="1"/>
</dbReference>
<comment type="caution">
    <text evidence="2">The sequence shown here is derived from an EMBL/GenBank/DDBJ whole genome shotgun (WGS) entry which is preliminary data.</text>
</comment>
<dbReference type="PANTHER" id="PTHR33121:SF79">
    <property type="entry name" value="CYCLIC DI-GMP PHOSPHODIESTERASE PDED-RELATED"/>
    <property type="match status" value="1"/>
</dbReference>
<dbReference type="SUPFAM" id="SSF141868">
    <property type="entry name" value="EAL domain-like"/>
    <property type="match status" value="1"/>
</dbReference>
<dbReference type="InterPro" id="IPR035919">
    <property type="entry name" value="EAL_sf"/>
</dbReference>
<dbReference type="InterPro" id="IPR001633">
    <property type="entry name" value="EAL_dom"/>
</dbReference>
<dbReference type="Pfam" id="PF00563">
    <property type="entry name" value="EAL"/>
    <property type="match status" value="1"/>
</dbReference>
<evidence type="ECO:0000313" key="2">
    <source>
        <dbReference type="EMBL" id="MBW8186314.1"/>
    </source>
</evidence>
<dbReference type="Gene3D" id="3.20.20.450">
    <property type="entry name" value="EAL domain"/>
    <property type="match status" value="1"/>
</dbReference>
<dbReference type="CDD" id="cd01948">
    <property type="entry name" value="EAL"/>
    <property type="match status" value="1"/>
</dbReference>
<evidence type="ECO:0000259" key="1">
    <source>
        <dbReference type="PROSITE" id="PS50883"/>
    </source>
</evidence>
<organism evidence="2 3">
    <name type="scientific">Shewanella nanhaiensis</name>
    <dbReference type="NCBI Taxonomy" id="2864872"/>
    <lineage>
        <taxon>Bacteria</taxon>
        <taxon>Pseudomonadati</taxon>
        <taxon>Pseudomonadota</taxon>
        <taxon>Gammaproteobacteria</taxon>
        <taxon>Alteromonadales</taxon>
        <taxon>Shewanellaceae</taxon>
        <taxon>Shewanella</taxon>
    </lineage>
</organism>
<name>A0ABS7E9E7_9GAMM</name>
<dbReference type="EMBL" id="JAHZST010000024">
    <property type="protein sequence ID" value="MBW8186314.1"/>
    <property type="molecule type" value="Genomic_DNA"/>
</dbReference>
<evidence type="ECO:0000313" key="3">
    <source>
        <dbReference type="Proteomes" id="UP001195963"/>
    </source>
</evidence>
<proteinExistence type="predicted"/>
<reference evidence="2 3" key="1">
    <citation type="submission" date="2021-07" db="EMBL/GenBank/DDBJ databases">
        <title>Shewanella sp. nov, isolated from SCS.</title>
        <authorList>
            <person name="Cao W.R."/>
        </authorList>
    </citation>
    <scope>NUCLEOTIDE SEQUENCE [LARGE SCALE GENOMIC DNA]</scope>
    <source>
        <strain evidence="2 3">NR704-98</strain>
    </source>
</reference>
<dbReference type="InterPro" id="IPR050706">
    <property type="entry name" value="Cyclic-di-GMP_PDE-like"/>
</dbReference>
<dbReference type="PROSITE" id="PS50883">
    <property type="entry name" value="EAL"/>
    <property type="match status" value="1"/>
</dbReference>
<gene>
    <name evidence="2" type="ORF">K0625_22070</name>
</gene>
<protein>
    <submittedName>
        <fullName evidence="2">EAL domain-containing protein</fullName>
    </submittedName>
</protein>
<dbReference type="Proteomes" id="UP001195963">
    <property type="component" value="Unassembled WGS sequence"/>
</dbReference>
<sequence>MDKNNQFVKMPIMTASGTVFGYEVLLRKFNGISLDTFNRYPELYTEFCYEILSAISFLDNNQKIRKKGESLFINLTLDQLLSDGALSFLNQCYKSDSKVDDVIIEITENEMLYQNTAMLQERILLFRAFGYQFAIDDFGVEHSNFQRVFDIRPDFIKLDSKMVITYSEQAQLNPAFKHLIDFCHQINTQVIAEGIESEKTYKRLTLDKVDYFQGYLFGQPQRLDL</sequence>
<feature type="domain" description="EAL" evidence="1">
    <location>
        <begin position="1"/>
        <end position="225"/>
    </location>
</feature>
<dbReference type="SMART" id="SM00052">
    <property type="entry name" value="EAL"/>
    <property type="match status" value="1"/>
</dbReference>
<dbReference type="RefSeq" id="WP_220111614.1">
    <property type="nucleotide sequence ID" value="NZ_JAHZST010000024.1"/>
</dbReference>
<accession>A0ABS7E9E7</accession>